<dbReference type="NCBIfam" id="TIGR00915">
    <property type="entry name" value="2A0602"/>
    <property type="match status" value="1"/>
</dbReference>
<dbReference type="KEGG" id="gsb:GSUB_06495"/>
<dbReference type="Gene3D" id="3.30.70.1430">
    <property type="entry name" value="Multidrug efflux transporter AcrB pore domain"/>
    <property type="match status" value="2"/>
</dbReference>
<evidence type="ECO:0000256" key="2">
    <source>
        <dbReference type="ARBA" id="ARBA00010942"/>
    </source>
</evidence>
<dbReference type="InterPro" id="IPR027463">
    <property type="entry name" value="AcrB_DN_DC_subdom"/>
</dbReference>
<feature type="transmembrane region" description="Helical" evidence="10">
    <location>
        <begin position="341"/>
        <end position="360"/>
    </location>
</feature>
<feature type="transmembrane region" description="Helical" evidence="10">
    <location>
        <begin position="435"/>
        <end position="459"/>
    </location>
</feature>
<dbReference type="Gene3D" id="1.20.1640.10">
    <property type="entry name" value="Multidrug efflux transporter AcrB transmembrane domain"/>
    <property type="match status" value="2"/>
</dbReference>
<dbReference type="FunFam" id="3.30.70.1430:FF:000001">
    <property type="entry name" value="Efflux pump membrane transporter"/>
    <property type="match status" value="1"/>
</dbReference>
<evidence type="ECO:0000256" key="9">
    <source>
        <dbReference type="SAM" id="MobiDB-lite"/>
    </source>
</evidence>
<keyword evidence="5" id="KW-0997">Cell inner membrane</keyword>
<evidence type="ECO:0000256" key="1">
    <source>
        <dbReference type="ARBA" id="ARBA00004429"/>
    </source>
</evidence>
<evidence type="ECO:0000256" key="3">
    <source>
        <dbReference type="ARBA" id="ARBA00022448"/>
    </source>
</evidence>
<dbReference type="PRINTS" id="PR00702">
    <property type="entry name" value="ACRIFLAVINRP"/>
</dbReference>
<name>A0A0B5FRS2_9BACT</name>
<dbReference type="Proteomes" id="UP000035036">
    <property type="component" value="Chromosome"/>
</dbReference>
<feature type="transmembrane region" description="Helical" evidence="10">
    <location>
        <begin position="898"/>
        <end position="916"/>
    </location>
</feature>
<evidence type="ECO:0000256" key="8">
    <source>
        <dbReference type="ARBA" id="ARBA00023136"/>
    </source>
</evidence>
<dbReference type="EMBL" id="CP010311">
    <property type="protein sequence ID" value="AJF06276.1"/>
    <property type="molecule type" value="Genomic_DNA"/>
</dbReference>
<dbReference type="FunFam" id="1.20.1640.10:FF:000001">
    <property type="entry name" value="Efflux pump membrane transporter"/>
    <property type="match status" value="1"/>
</dbReference>
<dbReference type="GO" id="GO:0015562">
    <property type="term" value="F:efflux transmembrane transporter activity"/>
    <property type="evidence" value="ECO:0007669"/>
    <property type="project" value="InterPro"/>
</dbReference>
<comment type="similarity">
    <text evidence="2">Belongs to the resistance-nodulation-cell division (RND) (TC 2.A.6) family.</text>
</comment>
<keyword evidence="7 10" id="KW-1133">Transmembrane helix</keyword>
<evidence type="ECO:0000256" key="7">
    <source>
        <dbReference type="ARBA" id="ARBA00022989"/>
    </source>
</evidence>
<feature type="transmembrane region" description="Helical" evidence="10">
    <location>
        <begin position="367"/>
        <end position="387"/>
    </location>
</feature>
<keyword evidence="3" id="KW-0813">Transport</keyword>
<dbReference type="InterPro" id="IPR004764">
    <property type="entry name" value="MdtF-like"/>
</dbReference>
<evidence type="ECO:0000313" key="12">
    <source>
        <dbReference type="Proteomes" id="UP000035036"/>
    </source>
</evidence>
<dbReference type="InterPro" id="IPR001036">
    <property type="entry name" value="Acrflvin-R"/>
</dbReference>
<sequence>MTPHFFIKRPVFAWVVALIIGLGGLLALNNLAVEQYPTIAPPSLSIGVTYPGADASVLETNVTQVIEQELNGVEGFLYMQATSRSNGTASIDLTFEAGTDIDNAQMDVQNRLRRVEQRLPEEVRRQGVRVNQASSNFLMIVALTSKNGGHSALELGNFASAQVVDELRRVPGVGDIREFSTQYAMRIWLDSDKLANFSLSAAEVLAAVQEQNSQSAGGALGDLPNTDNIEITATIQTRGRMTTPEEFAQIILRANSDGSAIRLGDVARVELGAENYLTRVEINGQEVAGMAVQLTPGANALAVAEGIRNRLRELERGFPEDIGWIVPYDTTPFISASIKEVVITLAVAMLLVFMVMFTFLQSWRATVIPTIVVPIALAGSCMGLWLFGFSINLLSLFAMILAIGTLVDDAIVVVENVERLMKEEGLNAYRATVKAMDQVTSAVIGTTLVLIAVFLPMAFFPGSTGGIYRQFSVTLAISVGVSTILALSLTPALCAALLRPPPPEGQRPPLGKRVFAPFNRFIDRMTNRYQGGVGAILVRPLRFLLLFVSLAVIAGLLFLRLPGSFIPAEDQGSVLTAVQGPPGSTAARTDRVVDQVRAYYEQLPQVENVVFIRGFSFFGQGQAHALSFVTLLPWDQRPGVENSAQALVQRAMGALSSIREANVFVLNPPSIPSMGVAGGFTFKLQDRSGAGAEALLAARDQLLAAASRSEVLTGVRPEGEEETPRLRVDVDRIKARALGLSINDINATLSITFGSAYANDFSREGRIHRVLLQADAPFRMTPEDVLDLTVRTAQGDIVPFGAFTTVDWTAGPSQLQRYNGYPATTISGSAAPGRSSGQAMAEMERLAADLPEGFGFEWTGLSYEEQQAAGQVGALMGLSILIVLLVLAALYESWTIPLAVLLVVPLGVLGAVLFSLSRGLPSDVYFNVGLITVIGLSTKNAILIIEFAIAEEGKGKSLMDATMAAVKLRLRPILMTSLTFILGMLPLVIATGPGAASRIAVGTGVMGGMIMATALGVFFTPLFYLAVRRWLTPRKPPRAEGDGDDAGATDGQESRHA</sequence>
<evidence type="ECO:0000256" key="10">
    <source>
        <dbReference type="SAM" id="Phobius"/>
    </source>
</evidence>
<feature type="transmembrane region" description="Helical" evidence="10">
    <location>
        <begin position="1009"/>
        <end position="1027"/>
    </location>
</feature>
<dbReference type="PANTHER" id="PTHR32063:SF10">
    <property type="entry name" value="EFFLUX PUMP MEMBRANE TRANSPORTER"/>
    <property type="match status" value="1"/>
</dbReference>
<evidence type="ECO:0000256" key="4">
    <source>
        <dbReference type="ARBA" id="ARBA00022475"/>
    </source>
</evidence>
<protein>
    <submittedName>
        <fullName evidence="11">Multidrug transporter</fullName>
    </submittedName>
</protein>
<dbReference type="PANTHER" id="PTHR32063">
    <property type="match status" value="1"/>
</dbReference>
<gene>
    <name evidence="11" type="ORF">GSUB_06495</name>
</gene>
<evidence type="ECO:0000256" key="5">
    <source>
        <dbReference type="ARBA" id="ARBA00022519"/>
    </source>
</evidence>
<dbReference type="GO" id="GO:0009636">
    <property type="term" value="P:response to toxic substance"/>
    <property type="evidence" value="ECO:0007669"/>
    <property type="project" value="UniProtKB-ARBA"/>
</dbReference>
<proteinExistence type="inferred from homology"/>
<dbReference type="Gene3D" id="3.30.70.1320">
    <property type="entry name" value="Multidrug efflux transporter AcrB pore domain like"/>
    <property type="match status" value="1"/>
</dbReference>
<dbReference type="GO" id="GO:0042910">
    <property type="term" value="F:xenobiotic transmembrane transporter activity"/>
    <property type="evidence" value="ECO:0007669"/>
    <property type="project" value="TreeGrafter"/>
</dbReference>
<feature type="region of interest" description="Disordered" evidence="9">
    <location>
        <begin position="1035"/>
        <end position="1057"/>
    </location>
</feature>
<accession>A0A0B5FRS2</accession>
<dbReference type="NCBIfam" id="NF000282">
    <property type="entry name" value="RND_permease_1"/>
    <property type="match status" value="1"/>
</dbReference>
<dbReference type="HOGENOM" id="CLU_002755_1_1_7"/>
<keyword evidence="4" id="KW-1003">Cell membrane</keyword>
<keyword evidence="6 10" id="KW-0812">Transmembrane</keyword>
<evidence type="ECO:0000313" key="11">
    <source>
        <dbReference type="EMBL" id="AJF06276.1"/>
    </source>
</evidence>
<keyword evidence="12" id="KW-1185">Reference proteome</keyword>
<reference evidence="11 12" key="1">
    <citation type="journal article" date="2015" name="Genome Announc.">
        <title>Genomes of Geoalkalibacter ferrihydriticus Z-0531T and Geoalkalibacter subterraneus Red1T, Two Haloalkaliphilic Metal-Reducing Deltaproteobacteria.</title>
        <authorList>
            <person name="Badalamenti J.P."/>
            <person name="Krajmalnik-Brown R."/>
            <person name="Torres C.I."/>
            <person name="Bond D.R."/>
        </authorList>
    </citation>
    <scope>NUCLEOTIDE SEQUENCE [LARGE SCALE GENOMIC DNA]</scope>
    <source>
        <strain evidence="11 12">Red1</strain>
    </source>
</reference>
<feature type="transmembrane region" description="Helical" evidence="10">
    <location>
        <begin position="928"/>
        <end position="949"/>
    </location>
</feature>
<dbReference type="SUPFAM" id="SSF82714">
    <property type="entry name" value="Multidrug efflux transporter AcrB TolC docking domain, DN and DC subdomains"/>
    <property type="match status" value="2"/>
</dbReference>
<feature type="transmembrane region" description="Helical" evidence="10">
    <location>
        <begin position="872"/>
        <end position="891"/>
    </location>
</feature>
<feature type="transmembrane region" description="Helical" evidence="10">
    <location>
        <begin position="543"/>
        <end position="561"/>
    </location>
</feature>
<feature type="transmembrane region" description="Helical" evidence="10">
    <location>
        <begin position="970"/>
        <end position="989"/>
    </location>
</feature>
<dbReference type="STRING" id="483547.GSUB_06495"/>
<feature type="transmembrane region" description="Helical" evidence="10">
    <location>
        <begin position="471"/>
        <end position="498"/>
    </location>
</feature>
<evidence type="ECO:0000256" key="6">
    <source>
        <dbReference type="ARBA" id="ARBA00022692"/>
    </source>
</evidence>
<dbReference type="Gene3D" id="3.30.2090.10">
    <property type="entry name" value="Multidrug efflux transporter AcrB TolC docking domain, DN and DC subdomains"/>
    <property type="match status" value="2"/>
</dbReference>
<dbReference type="RefSeq" id="WP_040199844.1">
    <property type="nucleotide sequence ID" value="NZ_CP010311.1"/>
</dbReference>
<dbReference type="AlphaFoldDB" id="A0A0B5FRS2"/>
<dbReference type="GO" id="GO:0005886">
    <property type="term" value="C:plasma membrane"/>
    <property type="evidence" value="ECO:0007669"/>
    <property type="project" value="UniProtKB-SubCell"/>
</dbReference>
<dbReference type="Pfam" id="PF00873">
    <property type="entry name" value="ACR_tran"/>
    <property type="match status" value="1"/>
</dbReference>
<dbReference type="Gene3D" id="3.30.70.1440">
    <property type="entry name" value="Multidrug efflux transporter AcrB pore domain"/>
    <property type="match status" value="1"/>
</dbReference>
<organism evidence="11 12">
    <name type="scientific">Geoalkalibacter subterraneus</name>
    <dbReference type="NCBI Taxonomy" id="483547"/>
    <lineage>
        <taxon>Bacteria</taxon>
        <taxon>Pseudomonadati</taxon>
        <taxon>Thermodesulfobacteriota</taxon>
        <taxon>Desulfuromonadia</taxon>
        <taxon>Desulfuromonadales</taxon>
        <taxon>Geoalkalibacteraceae</taxon>
        <taxon>Geoalkalibacter</taxon>
    </lineage>
</organism>
<dbReference type="SUPFAM" id="SSF82866">
    <property type="entry name" value="Multidrug efflux transporter AcrB transmembrane domain"/>
    <property type="match status" value="2"/>
</dbReference>
<dbReference type="OrthoDB" id="9807612at2"/>
<dbReference type="SUPFAM" id="SSF82693">
    <property type="entry name" value="Multidrug efflux transporter AcrB pore domain, PN1, PN2, PC1 and PC2 subdomains"/>
    <property type="match status" value="3"/>
</dbReference>
<comment type="subcellular location">
    <subcellularLocation>
        <location evidence="1">Cell inner membrane</location>
        <topology evidence="1">Multi-pass membrane protein</topology>
    </subcellularLocation>
</comment>
<keyword evidence="8 10" id="KW-0472">Membrane</keyword>